<feature type="transmembrane region" description="Helical" evidence="1">
    <location>
        <begin position="304"/>
        <end position="324"/>
    </location>
</feature>
<keyword evidence="1" id="KW-1133">Transmembrane helix</keyword>
<feature type="transmembrane region" description="Helical" evidence="1">
    <location>
        <begin position="72"/>
        <end position="92"/>
    </location>
</feature>
<feature type="transmembrane region" description="Helical" evidence="1">
    <location>
        <begin position="112"/>
        <end position="130"/>
    </location>
</feature>
<feature type="domain" description="Acyltransferase 3" evidence="2">
    <location>
        <begin position="22"/>
        <end position="363"/>
    </location>
</feature>
<feature type="transmembrane region" description="Helical" evidence="1">
    <location>
        <begin position="26"/>
        <end position="44"/>
    </location>
</feature>
<feature type="transmembrane region" description="Helical" evidence="1">
    <location>
        <begin position="344"/>
        <end position="366"/>
    </location>
</feature>
<gene>
    <name evidence="3" type="ORF">COU85_00305</name>
</gene>
<dbReference type="GO" id="GO:0016747">
    <property type="term" value="F:acyltransferase activity, transferring groups other than amino-acyl groups"/>
    <property type="evidence" value="ECO:0007669"/>
    <property type="project" value="InterPro"/>
</dbReference>
<dbReference type="Pfam" id="PF01757">
    <property type="entry name" value="Acyl_transf_3"/>
    <property type="match status" value="1"/>
</dbReference>
<dbReference type="PANTHER" id="PTHR23028:SF53">
    <property type="entry name" value="ACYL_TRANSF_3 DOMAIN-CONTAINING PROTEIN"/>
    <property type="match status" value="1"/>
</dbReference>
<dbReference type="AlphaFoldDB" id="A0A2M8KJF4"/>
<feature type="transmembrane region" description="Helical" evidence="1">
    <location>
        <begin position="199"/>
        <end position="218"/>
    </location>
</feature>
<keyword evidence="1" id="KW-0472">Membrane</keyword>
<evidence type="ECO:0000256" key="1">
    <source>
        <dbReference type="SAM" id="Phobius"/>
    </source>
</evidence>
<feature type="transmembrane region" description="Helical" evidence="1">
    <location>
        <begin position="279"/>
        <end position="297"/>
    </location>
</feature>
<accession>A0A2M8KJF4</accession>
<feature type="transmembrane region" description="Helical" evidence="1">
    <location>
        <begin position="173"/>
        <end position="192"/>
    </location>
</feature>
<evidence type="ECO:0000259" key="2">
    <source>
        <dbReference type="Pfam" id="PF01757"/>
    </source>
</evidence>
<protein>
    <recommendedName>
        <fullName evidence="2">Acyltransferase 3 domain-containing protein</fullName>
    </recommendedName>
</protein>
<dbReference type="GO" id="GO:0000271">
    <property type="term" value="P:polysaccharide biosynthetic process"/>
    <property type="evidence" value="ECO:0007669"/>
    <property type="project" value="TreeGrafter"/>
</dbReference>
<organism evidence="3 4">
    <name type="scientific">Candidatus Portnoybacteria bacterium CG10_big_fil_rev_8_21_14_0_10_44_7</name>
    <dbReference type="NCBI Taxonomy" id="1974816"/>
    <lineage>
        <taxon>Bacteria</taxon>
        <taxon>Candidatus Portnoyibacteriota</taxon>
    </lineage>
</organism>
<comment type="caution">
    <text evidence="3">The sequence shown here is derived from an EMBL/GenBank/DDBJ whole genome shotgun (WGS) entry which is preliminary data.</text>
</comment>
<dbReference type="PANTHER" id="PTHR23028">
    <property type="entry name" value="ACETYLTRANSFERASE"/>
    <property type="match status" value="1"/>
</dbReference>
<keyword evidence="1" id="KW-0812">Transmembrane</keyword>
<dbReference type="InterPro" id="IPR002656">
    <property type="entry name" value="Acyl_transf_3_dom"/>
</dbReference>
<sequence length="397" mass="46376">MDVKDRLYFIFRRKTNTLSFIPQIDGLRFVAIAMVVLYHVNIFVTNKVPFDFTRPAPDYWWMFQFLDSDRKGVLLFFVISGFILALPFARAARKEGKPVEMKRYFLRRLTRLEPPYFLTMIASYLGIILLKGHGFAELLNRTFTGLFPSLAVSLVYMHNVIFPHNLSVNPVAWSLEIEIQFYILMPLLAVVFKFTARTRWLLLATVMAGFIFFQHLLQPGVYTLFNYIQYFLLGFLLVDVYLSNYKPKLFPGASIIIGILCLAFIGYADLRQFNYQEYVFVPVIFIFYVLALTDGFWKRVFSFRLLTVIGGMCYSIYLLHYNIIAVVGNRTIFFNVTQNYPLAYLWHAAILLPIILLVSGVFYLLIERPCMDKDWPKKLWQYVNRLVGRNVAEQPGI</sequence>
<evidence type="ECO:0000313" key="4">
    <source>
        <dbReference type="Proteomes" id="UP000231086"/>
    </source>
</evidence>
<reference evidence="4" key="1">
    <citation type="submission" date="2017-09" db="EMBL/GenBank/DDBJ databases">
        <title>Depth-based differentiation of microbial function through sediment-hosted aquifers and enrichment of novel symbionts in the deep terrestrial subsurface.</title>
        <authorList>
            <person name="Probst A.J."/>
            <person name="Ladd B."/>
            <person name="Jarett J.K."/>
            <person name="Geller-Mcgrath D.E."/>
            <person name="Sieber C.M.K."/>
            <person name="Emerson J.B."/>
            <person name="Anantharaman K."/>
            <person name="Thomas B.C."/>
            <person name="Malmstrom R."/>
            <person name="Stieglmeier M."/>
            <person name="Klingl A."/>
            <person name="Woyke T."/>
            <person name="Ryan C.M."/>
            <person name="Banfield J.F."/>
        </authorList>
    </citation>
    <scope>NUCLEOTIDE SEQUENCE [LARGE SCALE GENOMIC DNA]</scope>
</reference>
<dbReference type="Proteomes" id="UP000231086">
    <property type="component" value="Unassembled WGS sequence"/>
</dbReference>
<proteinExistence type="predicted"/>
<dbReference type="InterPro" id="IPR050879">
    <property type="entry name" value="Acyltransferase_3"/>
</dbReference>
<name>A0A2M8KJF4_9BACT</name>
<dbReference type="GO" id="GO:0016020">
    <property type="term" value="C:membrane"/>
    <property type="evidence" value="ECO:0007669"/>
    <property type="project" value="TreeGrafter"/>
</dbReference>
<evidence type="ECO:0000313" key="3">
    <source>
        <dbReference type="EMBL" id="PJE60057.1"/>
    </source>
</evidence>
<dbReference type="EMBL" id="PFEA01000007">
    <property type="protein sequence ID" value="PJE60057.1"/>
    <property type="molecule type" value="Genomic_DNA"/>
</dbReference>
<feature type="transmembrane region" description="Helical" evidence="1">
    <location>
        <begin position="249"/>
        <end position="267"/>
    </location>
</feature>
<feature type="transmembrane region" description="Helical" evidence="1">
    <location>
        <begin position="224"/>
        <end position="242"/>
    </location>
</feature>